<evidence type="ECO:0000256" key="6">
    <source>
        <dbReference type="ARBA" id="ARBA00022989"/>
    </source>
</evidence>
<evidence type="ECO:0000256" key="4">
    <source>
        <dbReference type="ARBA" id="ARBA00022741"/>
    </source>
</evidence>
<keyword evidence="3 8" id="KW-0812">Transmembrane</keyword>
<dbReference type="CDD" id="cd03254">
    <property type="entry name" value="ABCC_Glucan_exporter_like"/>
    <property type="match status" value="1"/>
</dbReference>
<dbReference type="GO" id="GO:0042626">
    <property type="term" value="F:ATPase-coupled transmembrane transporter activity"/>
    <property type="evidence" value="ECO:0007669"/>
    <property type="project" value="TreeGrafter"/>
</dbReference>
<organism evidence="10 11">
    <name type="scientific">Candidatus Borkfalkia faecavium</name>
    <dbReference type="NCBI Taxonomy" id="2838508"/>
    <lineage>
        <taxon>Bacteria</taxon>
        <taxon>Bacillati</taxon>
        <taxon>Bacillota</taxon>
        <taxon>Clostridia</taxon>
        <taxon>Christensenellales</taxon>
        <taxon>Christensenellaceae</taxon>
        <taxon>Candidatus Borkfalkia</taxon>
    </lineage>
</organism>
<dbReference type="InterPro" id="IPR039421">
    <property type="entry name" value="Type_1_exporter"/>
</dbReference>
<evidence type="ECO:0000259" key="9">
    <source>
        <dbReference type="PROSITE" id="PS50893"/>
    </source>
</evidence>
<dbReference type="InterPro" id="IPR017871">
    <property type="entry name" value="ABC_transporter-like_CS"/>
</dbReference>
<protein>
    <submittedName>
        <fullName evidence="10">ATP-binding cassette domain-containing protein</fullName>
    </submittedName>
</protein>
<dbReference type="SMART" id="SM00382">
    <property type="entry name" value="AAA"/>
    <property type="match status" value="1"/>
</dbReference>
<gene>
    <name evidence="10" type="ORF">H9851_00015</name>
</gene>
<reference evidence="10" key="2">
    <citation type="submission" date="2021-04" db="EMBL/GenBank/DDBJ databases">
        <authorList>
            <person name="Gilroy R."/>
        </authorList>
    </citation>
    <scope>NUCLEOTIDE SEQUENCE</scope>
    <source>
        <strain evidence="10">2189</strain>
    </source>
</reference>
<dbReference type="InterPro" id="IPR027417">
    <property type="entry name" value="P-loop_NTPase"/>
</dbReference>
<dbReference type="SUPFAM" id="SSF52540">
    <property type="entry name" value="P-loop containing nucleoside triphosphate hydrolases"/>
    <property type="match status" value="1"/>
</dbReference>
<proteinExistence type="predicted"/>
<keyword evidence="2" id="KW-0813">Transport</keyword>
<name>A0A9D2ATT3_9FIRM</name>
<evidence type="ECO:0000256" key="5">
    <source>
        <dbReference type="ARBA" id="ARBA00022840"/>
    </source>
</evidence>
<evidence type="ECO:0000256" key="8">
    <source>
        <dbReference type="SAM" id="Phobius"/>
    </source>
</evidence>
<dbReference type="GO" id="GO:0005886">
    <property type="term" value="C:plasma membrane"/>
    <property type="evidence" value="ECO:0007669"/>
    <property type="project" value="UniProtKB-SubCell"/>
</dbReference>
<evidence type="ECO:0000256" key="7">
    <source>
        <dbReference type="ARBA" id="ARBA00023136"/>
    </source>
</evidence>
<dbReference type="Pfam" id="PF00005">
    <property type="entry name" value="ABC_tran"/>
    <property type="match status" value="1"/>
</dbReference>
<dbReference type="EMBL" id="DXEW01000001">
    <property type="protein sequence ID" value="HIX49658.1"/>
    <property type="molecule type" value="Genomic_DNA"/>
</dbReference>
<sequence>MPAVMNIGHFAFVLVAIVAGLLVLFDAQNLSVTGWAPFSGAIIASFLNMSRQFSLNIGQVSMQINSVVMGLAGAGRIFELLDEQPETDDGYVTLVNADIAEDGTVTESAERTGKWAWRHPHHADGSVTYTELKGDIRLFDVDFGYVPEKIVLHNISIYAKPGQKIAFVGATGAGKTTITNLLNRFYDIADGKIRYDGININKIKKADLRRSLGIVLQDTNLFTGTIMENIRYGKLDATDEECIAAAKLANAHDFITRLPDGYNTVLRHEASNLSQGQRQLISIARAAVADPPVMILDEATSSIDTRTEALVQKGMDALMKGRTVFVIAHRLSTIQNSDAIMVLDHGRIIERGSHDQLIAQRGTYYQLYTGAFELE</sequence>
<dbReference type="PROSITE" id="PS50893">
    <property type="entry name" value="ABC_TRANSPORTER_2"/>
    <property type="match status" value="1"/>
</dbReference>
<dbReference type="InterPro" id="IPR003593">
    <property type="entry name" value="AAA+_ATPase"/>
</dbReference>
<dbReference type="PROSITE" id="PS00211">
    <property type="entry name" value="ABC_TRANSPORTER_1"/>
    <property type="match status" value="1"/>
</dbReference>
<feature type="domain" description="ABC transporter" evidence="9">
    <location>
        <begin position="136"/>
        <end position="370"/>
    </location>
</feature>
<feature type="transmembrane region" description="Helical" evidence="8">
    <location>
        <begin position="7"/>
        <end position="25"/>
    </location>
</feature>
<dbReference type="InterPro" id="IPR003439">
    <property type="entry name" value="ABC_transporter-like_ATP-bd"/>
</dbReference>
<dbReference type="PANTHER" id="PTHR24221">
    <property type="entry name" value="ATP-BINDING CASSETTE SUB-FAMILY B"/>
    <property type="match status" value="1"/>
</dbReference>
<dbReference type="Gene3D" id="3.40.50.300">
    <property type="entry name" value="P-loop containing nucleotide triphosphate hydrolases"/>
    <property type="match status" value="1"/>
</dbReference>
<reference evidence="10" key="1">
    <citation type="journal article" date="2021" name="PeerJ">
        <title>Extensive microbial diversity within the chicken gut microbiome revealed by metagenomics and culture.</title>
        <authorList>
            <person name="Gilroy R."/>
            <person name="Ravi A."/>
            <person name="Getino M."/>
            <person name="Pursley I."/>
            <person name="Horton D.L."/>
            <person name="Alikhan N.F."/>
            <person name="Baker D."/>
            <person name="Gharbi K."/>
            <person name="Hall N."/>
            <person name="Watson M."/>
            <person name="Adriaenssens E.M."/>
            <person name="Foster-Nyarko E."/>
            <person name="Jarju S."/>
            <person name="Secka A."/>
            <person name="Antonio M."/>
            <person name="Oren A."/>
            <person name="Chaudhuri R.R."/>
            <person name="La Ragione R."/>
            <person name="Hildebrand F."/>
            <person name="Pallen M.J."/>
        </authorList>
    </citation>
    <scope>NUCLEOTIDE SEQUENCE</scope>
    <source>
        <strain evidence="10">2189</strain>
    </source>
</reference>
<evidence type="ECO:0000313" key="10">
    <source>
        <dbReference type="EMBL" id="HIX49658.1"/>
    </source>
</evidence>
<dbReference type="AlphaFoldDB" id="A0A9D2ATT3"/>
<dbReference type="GO" id="GO:0016887">
    <property type="term" value="F:ATP hydrolysis activity"/>
    <property type="evidence" value="ECO:0007669"/>
    <property type="project" value="InterPro"/>
</dbReference>
<dbReference type="GO" id="GO:0005524">
    <property type="term" value="F:ATP binding"/>
    <property type="evidence" value="ECO:0007669"/>
    <property type="project" value="UniProtKB-KW"/>
</dbReference>
<dbReference type="Gene3D" id="1.20.1560.10">
    <property type="entry name" value="ABC transporter type 1, transmembrane domain"/>
    <property type="match status" value="1"/>
</dbReference>
<comment type="subcellular location">
    <subcellularLocation>
        <location evidence="1">Cell membrane</location>
        <topology evidence="1">Multi-pass membrane protein</topology>
    </subcellularLocation>
</comment>
<keyword evidence="5 10" id="KW-0067">ATP-binding</keyword>
<comment type="caution">
    <text evidence="10">The sequence shown here is derived from an EMBL/GenBank/DDBJ whole genome shotgun (WGS) entry which is preliminary data.</text>
</comment>
<evidence type="ECO:0000256" key="2">
    <source>
        <dbReference type="ARBA" id="ARBA00022448"/>
    </source>
</evidence>
<dbReference type="SUPFAM" id="SSF90123">
    <property type="entry name" value="ABC transporter transmembrane region"/>
    <property type="match status" value="1"/>
</dbReference>
<dbReference type="PANTHER" id="PTHR24221:SF499">
    <property type="entry name" value="FATTY ACID ABC TRANSPORTER ATP-BINDING_PERMEASE PROTEIN"/>
    <property type="match status" value="1"/>
</dbReference>
<dbReference type="FunFam" id="3.40.50.300:FF:000287">
    <property type="entry name" value="Multidrug ABC transporter ATP-binding protein"/>
    <property type="match status" value="1"/>
</dbReference>
<evidence type="ECO:0000313" key="11">
    <source>
        <dbReference type="Proteomes" id="UP000886847"/>
    </source>
</evidence>
<evidence type="ECO:0000256" key="3">
    <source>
        <dbReference type="ARBA" id="ARBA00022692"/>
    </source>
</evidence>
<keyword evidence="6 8" id="KW-1133">Transmembrane helix</keyword>
<keyword evidence="7 8" id="KW-0472">Membrane</keyword>
<evidence type="ECO:0000256" key="1">
    <source>
        <dbReference type="ARBA" id="ARBA00004651"/>
    </source>
</evidence>
<dbReference type="InterPro" id="IPR036640">
    <property type="entry name" value="ABC1_TM_sf"/>
</dbReference>
<dbReference type="Proteomes" id="UP000886847">
    <property type="component" value="Unassembled WGS sequence"/>
</dbReference>
<keyword evidence="4" id="KW-0547">Nucleotide-binding</keyword>
<accession>A0A9D2ATT3</accession>